<sequence length="316" mass="35475">MENLKIILLAFMISLFGYALSDGIPLSCATIYKQGGSPAILQSPECRHWVLSKGFSDNQTDLNCYWGTGTLQRHKISGDDHVLCDLNMEIPFYGQNNSNDARFGMVAVFDHHGLENLSKTASKVLKELFLVHVYFVWDETYASDKCREVPCKNEELVLQNSEAKRFDGISSSEFDHTTLKMILREALLRTVRDLSSTFGGEIDQNNLVLGCPTISILVKGQALVVDACNSRAFLCRGQPGSTNYGDTRVKYSAKELTQGVTVKEDDETPSWCTLRSDNRPILRRANSSLYLKRYGDVGAVSVSDWQALTDQDLFWW</sequence>
<proteinExistence type="predicted"/>
<keyword evidence="1" id="KW-0732">Signal</keyword>
<organism evidence="2 3">
    <name type="scientific">Cinchona calisaya</name>
    <dbReference type="NCBI Taxonomy" id="153742"/>
    <lineage>
        <taxon>Eukaryota</taxon>
        <taxon>Viridiplantae</taxon>
        <taxon>Streptophyta</taxon>
        <taxon>Embryophyta</taxon>
        <taxon>Tracheophyta</taxon>
        <taxon>Spermatophyta</taxon>
        <taxon>Magnoliopsida</taxon>
        <taxon>eudicotyledons</taxon>
        <taxon>Gunneridae</taxon>
        <taxon>Pentapetalae</taxon>
        <taxon>asterids</taxon>
        <taxon>lamiids</taxon>
        <taxon>Gentianales</taxon>
        <taxon>Rubiaceae</taxon>
        <taxon>Cinchonoideae</taxon>
        <taxon>Cinchoneae</taxon>
        <taxon>Cinchona</taxon>
    </lineage>
</organism>
<reference evidence="2 3" key="1">
    <citation type="submission" date="2024-11" db="EMBL/GenBank/DDBJ databases">
        <title>A near-complete genome assembly of Cinchona calisaya.</title>
        <authorList>
            <person name="Lian D.C."/>
            <person name="Zhao X.W."/>
            <person name="Wei L."/>
        </authorList>
    </citation>
    <scope>NUCLEOTIDE SEQUENCE [LARGE SCALE GENOMIC DNA]</scope>
    <source>
        <tissue evidence="2">Nenye</tissue>
    </source>
</reference>
<protein>
    <submittedName>
        <fullName evidence="2">Uncharacterized protein</fullName>
    </submittedName>
</protein>
<dbReference type="EMBL" id="JBJUIK010000015">
    <property type="protein sequence ID" value="KAL3503513.1"/>
    <property type="molecule type" value="Genomic_DNA"/>
</dbReference>
<evidence type="ECO:0000313" key="2">
    <source>
        <dbReference type="EMBL" id="KAL3503513.1"/>
    </source>
</evidence>
<feature type="chain" id="PRO_5044883776" evidence="1">
    <location>
        <begin position="22"/>
        <end position="316"/>
    </location>
</feature>
<evidence type="ECO:0000313" key="3">
    <source>
        <dbReference type="Proteomes" id="UP001630127"/>
    </source>
</evidence>
<comment type="caution">
    <text evidence="2">The sequence shown here is derived from an EMBL/GenBank/DDBJ whole genome shotgun (WGS) entry which is preliminary data.</text>
</comment>
<dbReference type="AlphaFoldDB" id="A0ABD2Y908"/>
<dbReference type="Gene3D" id="3.60.40.10">
    <property type="entry name" value="PPM-type phosphatase domain"/>
    <property type="match status" value="1"/>
</dbReference>
<accession>A0ABD2Y908</accession>
<feature type="signal peptide" evidence="1">
    <location>
        <begin position="1"/>
        <end position="21"/>
    </location>
</feature>
<dbReference type="Proteomes" id="UP001630127">
    <property type="component" value="Unassembled WGS sequence"/>
</dbReference>
<name>A0ABD2Y908_9GENT</name>
<dbReference type="InterPro" id="IPR036457">
    <property type="entry name" value="PPM-type-like_dom_sf"/>
</dbReference>
<keyword evidence="3" id="KW-1185">Reference proteome</keyword>
<evidence type="ECO:0000256" key="1">
    <source>
        <dbReference type="SAM" id="SignalP"/>
    </source>
</evidence>
<gene>
    <name evidence="2" type="ORF">ACH5RR_037962</name>
</gene>